<organism evidence="1 2">
    <name type="scientific">Sphingomonas kyeonggiensis</name>
    <dbReference type="NCBI Taxonomy" id="1268553"/>
    <lineage>
        <taxon>Bacteria</taxon>
        <taxon>Pseudomonadati</taxon>
        <taxon>Pseudomonadota</taxon>
        <taxon>Alphaproteobacteria</taxon>
        <taxon>Sphingomonadales</taxon>
        <taxon>Sphingomonadaceae</taxon>
        <taxon>Sphingomonas</taxon>
    </lineage>
</organism>
<evidence type="ECO:0000313" key="1">
    <source>
        <dbReference type="EMBL" id="MBB4098079.1"/>
    </source>
</evidence>
<sequence length="645" mass="71259">MTDAAKRRAERPIFPAAYAGFLPVFERLSDALVELLHGQLLQFERLSSSLDWQELAPQGEFEGLGGLTTRGEIAHIVQSELLLRTEAPLEFLRRLAEAETLFLEKQYADPGVRPVYRAIVSVGPGLLGHGRLVALAALFFMARIAAARDAEFHWCLLPREQGAVWFDALSVNTVKRFLRAASYREMNGDDVEAAQRAWEMLVPDAGGSGAQDYHDWTIGAGPFRAGDPGSALRFTLQPPVPGERRAMQVGVRRGGSERTRTTILLPDDRICVSALNDPFAPLKPSDLPRLATGPKPGLEGWEPLYFVTPRPDRKIVRMPEGVLVLAGEASWKSSRQWFIPLPEDVKLAGIVLEDRLLQIATHSARSGQDVMRYWAVQLADAQGNVASGLVRKVPSAHLFRNQRPWALPALNWGGSLEIYSTFGKAFVFAERGWGEDARFSPLDTAPKLLWSNGVYSIVRDKSDPSWVQALRHTKRRYDRFAIDREAFDADRLLDMIYAPIQRSLAYSVTPGVWTVPSRNAAAEAATFRLEPHETLLAAYGTPQQLTARIWSDARYGGKGTVCTMRYEGGTGPLRQAVIKLGPDALSVVKVQLGDDGVWAMAVDDSKAPAELLFYRGKLGRAGCQRFDLQALAGEAVRVELSGLHD</sequence>
<accession>A0A7W6NX14</accession>
<evidence type="ECO:0000313" key="2">
    <source>
        <dbReference type="Proteomes" id="UP000557392"/>
    </source>
</evidence>
<dbReference type="EMBL" id="JACIEH010000001">
    <property type="protein sequence ID" value="MBB4098079.1"/>
    <property type="molecule type" value="Genomic_DNA"/>
</dbReference>
<keyword evidence="2" id="KW-1185">Reference proteome</keyword>
<gene>
    <name evidence="1" type="ORF">GGR46_001612</name>
</gene>
<name>A0A7W6NX14_9SPHN</name>
<dbReference type="Proteomes" id="UP000557392">
    <property type="component" value="Unassembled WGS sequence"/>
</dbReference>
<reference evidence="1 2" key="1">
    <citation type="submission" date="2020-08" db="EMBL/GenBank/DDBJ databases">
        <title>Genomic Encyclopedia of Type Strains, Phase IV (KMG-IV): sequencing the most valuable type-strain genomes for metagenomic binning, comparative biology and taxonomic classification.</title>
        <authorList>
            <person name="Goeker M."/>
        </authorList>
    </citation>
    <scope>NUCLEOTIDE SEQUENCE [LARGE SCALE GENOMIC DNA]</scope>
    <source>
        <strain evidence="1 2">DSM 101806</strain>
    </source>
</reference>
<comment type="caution">
    <text evidence="1">The sequence shown here is derived from an EMBL/GenBank/DDBJ whole genome shotgun (WGS) entry which is preliminary data.</text>
</comment>
<dbReference type="AlphaFoldDB" id="A0A7W6NX14"/>
<proteinExistence type="predicted"/>
<protein>
    <submittedName>
        <fullName evidence="1">Uncharacterized protein</fullName>
    </submittedName>
</protein>
<dbReference type="RefSeq" id="WP_183996234.1">
    <property type="nucleotide sequence ID" value="NZ_JACIEH010000001.1"/>
</dbReference>